<evidence type="ECO:0000313" key="1">
    <source>
        <dbReference type="EMBL" id="KAI8558346.1"/>
    </source>
</evidence>
<protein>
    <submittedName>
        <fullName evidence="1">Uncharacterized protein</fullName>
    </submittedName>
</protein>
<accession>A0ACC0NZG2</accession>
<evidence type="ECO:0000313" key="2">
    <source>
        <dbReference type="Proteomes" id="UP001062846"/>
    </source>
</evidence>
<name>A0ACC0NZG2_RHOML</name>
<proteinExistence type="predicted"/>
<organism evidence="1 2">
    <name type="scientific">Rhododendron molle</name>
    <name type="common">Chinese azalea</name>
    <name type="synonym">Azalea mollis</name>
    <dbReference type="NCBI Taxonomy" id="49168"/>
    <lineage>
        <taxon>Eukaryota</taxon>
        <taxon>Viridiplantae</taxon>
        <taxon>Streptophyta</taxon>
        <taxon>Embryophyta</taxon>
        <taxon>Tracheophyta</taxon>
        <taxon>Spermatophyta</taxon>
        <taxon>Magnoliopsida</taxon>
        <taxon>eudicotyledons</taxon>
        <taxon>Gunneridae</taxon>
        <taxon>Pentapetalae</taxon>
        <taxon>asterids</taxon>
        <taxon>Ericales</taxon>
        <taxon>Ericaceae</taxon>
        <taxon>Ericoideae</taxon>
        <taxon>Rhodoreae</taxon>
        <taxon>Rhododendron</taxon>
    </lineage>
</organism>
<gene>
    <name evidence="1" type="ORF">RHMOL_Rhmol04G0084500</name>
</gene>
<comment type="caution">
    <text evidence="1">The sequence shown here is derived from an EMBL/GenBank/DDBJ whole genome shotgun (WGS) entry which is preliminary data.</text>
</comment>
<sequence>MAIAKTNGVWVDDKKLFVQEAVFGQKDVKNRISIPKFQDVGTEKNWQKQTEKEKEGAKKKETQEGDDRVKNVKSTWAGKSFVQIVTG</sequence>
<keyword evidence="2" id="KW-1185">Reference proteome</keyword>
<dbReference type="Proteomes" id="UP001062846">
    <property type="component" value="Chromosome 4"/>
</dbReference>
<dbReference type="EMBL" id="CM046391">
    <property type="protein sequence ID" value="KAI8558346.1"/>
    <property type="molecule type" value="Genomic_DNA"/>
</dbReference>
<reference evidence="1" key="1">
    <citation type="submission" date="2022-02" db="EMBL/GenBank/DDBJ databases">
        <title>Plant Genome Project.</title>
        <authorList>
            <person name="Zhang R.-G."/>
        </authorList>
    </citation>
    <scope>NUCLEOTIDE SEQUENCE</scope>
    <source>
        <strain evidence="1">AT1</strain>
    </source>
</reference>